<evidence type="ECO:0000313" key="3">
    <source>
        <dbReference type="EMBL" id="SFG84264.1"/>
    </source>
</evidence>
<dbReference type="Pfam" id="PF26404">
    <property type="entry name" value="DUF8102"/>
    <property type="match status" value="1"/>
</dbReference>
<dbReference type="Proteomes" id="UP000198876">
    <property type="component" value="Unassembled WGS sequence"/>
</dbReference>
<keyword evidence="4" id="KW-1185">Reference proteome</keyword>
<dbReference type="OrthoDB" id="193906at2157"/>
<dbReference type="InterPro" id="IPR058415">
    <property type="entry name" value="DUF8102"/>
</dbReference>
<gene>
    <name evidence="3" type="ORF">SAMN04488063_3065</name>
</gene>
<dbReference type="AlphaFoldDB" id="A0A1I2V4C8"/>
<reference evidence="4" key="1">
    <citation type="submission" date="2016-10" db="EMBL/GenBank/DDBJ databases">
        <authorList>
            <person name="Varghese N."/>
            <person name="Submissions S."/>
        </authorList>
    </citation>
    <scope>NUCLEOTIDE SEQUENCE [LARGE SCALE GENOMIC DNA]</scope>
    <source>
        <strain evidence="4">CGMCC 1.7739</strain>
    </source>
</reference>
<protein>
    <recommendedName>
        <fullName evidence="2">Domain of unknown function domain-containing protein</fullName>
    </recommendedName>
</protein>
<evidence type="ECO:0000259" key="2">
    <source>
        <dbReference type="Pfam" id="PF26404"/>
    </source>
</evidence>
<dbReference type="RefSeq" id="WP_092893441.1">
    <property type="nucleotide sequence ID" value="NZ_FOOQ01000005.1"/>
</dbReference>
<feature type="domain" description="Domain of unknown function" evidence="2">
    <location>
        <begin position="24"/>
        <end position="214"/>
    </location>
</feature>
<dbReference type="EMBL" id="FOOQ01000005">
    <property type="protein sequence ID" value="SFG84264.1"/>
    <property type="molecule type" value="Genomic_DNA"/>
</dbReference>
<sequence length="217" mass="24944">MEDDSRTDGADDTLAHAADRERGILTPSDREFLLGRKTDYTEHSKKQKRNRIRRRLRNAILDFTILFDHLEDRDRETVFNPEDESREAYTQGIVDMLGFLHLGTMGYYVPFKDMLGQGVNRAEQKLAGSDYRMVTVDFNVDPVGQIDVDEVVDKLEAGHFDEVTDEELRAFVRLMTESEAFSPGEMRSGMKEQMPEFVDAVAEATDARNRRVEDLND</sequence>
<feature type="region of interest" description="Disordered" evidence="1">
    <location>
        <begin position="1"/>
        <end position="21"/>
    </location>
</feature>
<evidence type="ECO:0000313" key="4">
    <source>
        <dbReference type="Proteomes" id="UP000198876"/>
    </source>
</evidence>
<accession>A0A1I2V4C8</accession>
<name>A0A1I2V4C8_9EURY</name>
<organism evidence="3 4">
    <name type="scientific">Halopelagius inordinatus</name>
    <dbReference type="NCBI Taxonomy" id="553467"/>
    <lineage>
        <taxon>Archaea</taxon>
        <taxon>Methanobacteriati</taxon>
        <taxon>Methanobacteriota</taxon>
        <taxon>Stenosarchaea group</taxon>
        <taxon>Halobacteria</taxon>
        <taxon>Halobacteriales</taxon>
        <taxon>Haloferacaceae</taxon>
    </lineage>
</organism>
<evidence type="ECO:0000256" key="1">
    <source>
        <dbReference type="SAM" id="MobiDB-lite"/>
    </source>
</evidence>
<proteinExistence type="predicted"/>